<dbReference type="EMBL" id="RQYN01000132">
    <property type="protein sequence ID" value="RRD69152.1"/>
    <property type="molecule type" value="Genomic_DNA"/>
</dbReference>
<dbReference type="PROSITE" id="PS51257">
    <property type="entry name" value="PROKAR_LIPOPROTEIN"/>
    <property type="match status" value="1"/>
</dbReference>
<dbReference type="AlphaFoldDB" id="A0A3P1YDJ4"/>
<proteinExistence type="predicted"/>
<organism evidence="1 2">
    <name type="scientific">Tannerella forsythia</name>
    <name type="common">Bacteroides forsythus</name>
    <dbReference type="NCBI Taxonomy" id="28112"/>
    <lineage>
        <taxon>Bacteria</taxon>
        <taxon>Pseudomonadati</taxon>
        <taxon>Bacteroidota</taxon>
        <taxon>Bacteroidia</taxon>
        <taxon>Bacteroidales</taxon>
        <taxon>Tannerellaceae</taxon>
        <taxon>Tannerella</taxon>
    </lineage>
</organism>
<accession>A0A3P1YDJ4</accession>
<evidence type="ECO:0000313" key="1">
    <source>
        <dbReference type="EMBL" id="RRD69152.1"/>
    </source>
</evidence>
<comment type="caution">
    <text evidence="1">The sequence shown here is derived from an EMBL/GenBank/DDBJ whole genome shotgun (WGS) entry which is preliminary data.</text>
</comment>
<protein>
    <recommendedName>
        <fullName evidence="3">Lipoprotein</fullName>
    </recommendedName>
</protein>
<gene>
    <name evidence="1" type="ORF">EII41_13620</name>
</gene>
<reference evidence="1 2" key="1">
    <citation type="submission" date="2018-11" db="EMBL/GenBank/DDBJ databases">
        <title>Genomes From Bacteria Associated with the Canine Oral Cavity: a Test Case for Automated Genome-Based Taxonomic Assignment.</title>
        <authorList>
            <person name="Coil D.A."/>
            <person name="Jospin G."/>
            <person name="Darling A.E."/>
            <person name="Wallis C."/>
            <person name="Davis I.J."/>
            <person name="Harris S."/>
            <person name="Eisen J.A."/>
            <person name="Holcombe L.J."/>
            <person name="O'Flynn C."/>
        </authorList>
    </citation>
    <scope>NUCLEOTIDE SEQUENCE [LARGE SCALE GENOMIC DNA]</scope>
    <source>
        <strain evidence="1 2">OH1426_COT-023</strain>
    </source>
</reference>
<dbReference type="Proteomes" id="UP000279860">
    <property type="component" value="Unassembled WGS sequence"/>
</dbReference>
<name>A0A3P1YDJ4_TANFO</name>
<dbReference type="RefSeq" id="WP_124791007.1">
    <property type="nucleotide sequence ID" value="NZ_RQYN01000132.1"/>
</dbReference>
<evidence type="ECO:0008006" key="3">
    <source>
        <dbReference type="Google" id="ProtNLM"/>
    </source>
</evidence>
<sequence length="163" mass="19017">MKKKIILWIGTLFLLIAGVGCEKERLINYIDINVVYQKCNSSVDYPIQGEIKKEDILLFNSTYTKESEIIKRYSQNKEIEYIIYNPNSISKNYLTYKRISMNNQGHEYGNFCNFPIADIEKWNIPKTGLYISFSGDFVNTKFTTDAMYSTFDISLKSLKIQQP</sequence>
<evidence type="ECO:0000313" key="2">
    <source>
        <dbReference type="Proteomes" id="UP000279860"/>
    </source>
</evidence>